<dbReference type="Gene3D" id="2.60.40.420">
    <property type="entry name" value="Cupredoxins - blue copper proteins"/>
    <property type="match status" value="3"/>
</dbReference>
<dbReference type="PROSITE" id="PS00080">
    <property type="entry name" value="MULTICOPPER_OXIDASE2"/>
    <property type="match status" value="1"/>
</dbReference>
<evidence type="ECO:0000259" key="10">
    <source>
        <dbReference type="Pfam" id="PF07732"/>
    </source>
</evidence>
<dbReference type="InterPro" id="IPR006311">
    <property type="entry name" value="TAT_signal"/>
</dbReference>
<dbReference type="InterPro" id="IPR011706">
    <property type="entry name" value="Cu-oxidase_C"/>
</dbReference>
<dbReference type="InterPro" id="IPR002355">
    <property type="entry name" value="Cu_oxidase_Cu_BS"/>
</dbReference>
<evidence type="ECO:0000256" key="2">
    <source>
        <dbReference type="ARBA" id="ARBA00022723"/>
    </source>
</evidence>
<evidence type="ECO:0000256" key="8">
    <source>
        <dbReference type="ARBA" id="ARBA00048092"/>
    </source>
</evidence>
<evidence type="ECO:0000256" key="6">
    <source>
        <dbReference type="ARBA" id="ARBA00042896"/>
    </source>
</evidence>
<dbReference type="GO" id="GO:0005507">
    <property type="term" value="F:copper ion binding"/>
    <property type="evidence" value="ECO:0007669"/>
    <property type="project" value="InterPro"/>
</dbReference>
<keyword evidence="12" id="KW-1185">Reference proteome</keyword>
<sequence>MKTKQQRIENEQKGIMDSITRRDFLKVSGAVTLVALGGGQLLNIPEVVAARPGPTTRNSLYIPPIVSPSGLTLTEAPATVNVGGGTMASVWAYNNSLPGPTIIASQGSTASINLVNGLSQETITHWHGMIVDGLNDGHPKYAIPPGGTKNYNFAINQRAALNWYHPHTHMLTNEQVAMGLAGAFIVTDNEESALGLPSGNYQVPLVVRDASFDAAYNMVYRSGGGDTPMVNGTLNPYLEVDTARYRFRVLSGAQNRIFGLALSNGAPFTLIGNDGGLLETSVPGLTQIDLAPAERADIIIDFRGLPVGSSIMLKDLRTGWDLLEFRVTRTVTDTGTTPTALSTITKLSNPVRTRVFNFEGMSRINGQVYDINRIDFQVPFGETELWRFTTKGAAPHPVHIHGASFQIQSRTGGRGQLFPWEQGWKDTVLLDDGETVEILIRFDQFRSVGGDGKGLYLIHCHRLEHEDNGMISNFEVV</sequence>
<feature type="domain" description="Plastocyanin-like" evidence="10">
    <location>
        <begin position="78"/>
        <end position="190"/>
    </location>
</feature>
<feature type="domain" description="Plastocyanin-like" evidence="9">
    <location>
        <begin position="345"/>
        <end position="476"/>
    </location>
</feature>
<comment type="catalytic activity">
    <reaction evidence="8">
        <text>4 Cu(+) + O2 + 4 H(+) = 4 Cu(2+) + 2 H2O</text>
        <dbReference type="Rhea" id="RHEA:30083"/>
        <dbReference type="ChEBI" id="CHEBI:15377"/>
        <dbReference type="ChEBI" id="CHEBI:15378"/>
        <dbReference type="ChEBI" id="CHEBI:15379"/>
        <dbReference type="ChEBI" id="CHEBI:29036"/>
        <dbReference type="ChEBI" id="CHEBI:49552"/>
        <dbReference type="EC" id="1.16.3.4"/>
    </reaction>
    <physiologicalReaction direction="left-to-right" evidence="8">
        <dbReference type="Rhea" id="RHEA:30084"/>
    </physiologicalReaction>
</comment>
<dbReference type="RefSeq" id="WP_096204133.1">
    <property type="nucleotide sequence ID" value="NZ_FZMP01000044.1"/>
</dbReference>
<dbReference type="Pfam" id="PF07732">
    <property type="entry name" value="Cu-oxidase_3"/>
    <property type="match status" value="1"/>
</dbReference>
<protein>
    <recommendedName>
        <fullName evidence="5">Multicopper oxidase CueO</fullName>
        <ecNumber evidence="4">1.16.3.4</ecNumber>
    </recommendedName>
    <alternativeName>
        <fullName evidence="6">Copper efflux oxidase</fullName>
    </alternativeName>
    <alternativeName>
        <fullName evidence="7">Cuprous oxidase</fullName>
    </alternativeName>
</protein>
<name>A0A284VKW1_9EURY</name>
<evidence type="ECO:0000313" key="12">
    <source>
        <dbReference type="Proteomes" id="UP000218615"/>
    </source>
</evidence>
<accession>A0A284VKW1</accession>
<evidence type="ECO:0000256" key="4">
    <source>
        <dbReference type="ARBA" id="ARBA00038978"/>
    </source>
</evidence>
<dbReference type="InterPro" id="IPR019546">
    <property type="entry name" value="TAT_signal_bac_arc"/>
</dbReference>
<gene>
    <name evidence="11" type="ORF">MNV_1380014</name>
</gene>
<dbReference type="Pfam" id="PF07731">
    <property type="entry name" value="Cu-oxidase_2"/>
    <property type="match status" value="1"/>
</dbReference>
<evidence type="ECO:0000259" key="9">
    <source>
        <dbReference type="Pfam" id="PF07731"/>
    </source>
</evidence>
<dbReference type="Proteomes" id="UP000218615">
    <property type="component" value="Unassembled WGS sequence"/>
</dbReference>
<dbReference type="EMBL" id="FZMP01000044">
    <property type="protein sequence ID" value="SNQ59827.1"/>
    <property type="molecule type" value="Genomic_DNA"/>
</dbReference>
<dbReference type="InterPro" id="IPR045087">
    <property type="entry name" value="Cu-oxidase_fam"/>
</dbReference>
<evidence type="ECO:0000256" key="5">
    <source>
        <dbReference type="ARBA" id="ARBA00041027"/>
    </source>
</evidence>
<dbReference type="PANTHER" id="PTHR48267">
    <property type="entry name" value="CUPREDOXIN SUPERFAMILY PROTEIN"/>
    <property type="match status" value="1"/>
</dbReference>
<reference evidence="12" key="1">
    <citation type="submission" date="2017-06" db="EMBL/GenBank/DDBJ databases">
        <authorList>
            <person name="Cremers G."/>
        </authorList>
    </citation>
    <scope>NUCLEOTIDE SEQUENCE [LARGE SCALE GENOMIC DNA]</scope>
</reference>
<dbReference type="PROSITE" id="PS51318">
    <property type="entry name" value="TAT"/>
    <property type="match status" value="1"/>
</dbReference>
<proteinExistence type="predicted"/>
<dbReference type="SUPFAM" id="SSF49503">
    <property type="entry name" value="Cupredoxins"/>
    <property type="match status" value="3"/>
</dbReference>
<evidence type="ECO:0000256" key="7">
    <source>
        <dbReference type="ARBA" id="ARBA00043090"/>
    </source>
</evidence>
<dbReference type="NCBIfam" id="TIGR01409">
    <property type="entry name" value="TAT_signal_seq"/>
    <property type="match status" value="1"/>
</dbReference>
<dbReference type="InterPro" id="IPR011707">
    <property type="entry name" value="Cu-oxidase-like_N"/>
</dbReference>
<organism evidence="11 12">
    <name type="scientific">Candidatus Methanoperedens nitratireducens</name>
    <dbReference type="NCBI Taxonomy" id="1392998"/>
    <lineage>
        <taxon>Archaea</taxon>
        <taxon>Methanobacteriati</taxon>
        <taxon>Methanobacteriota</taxon>
        <taxon>Stenosarchaea group</taxon>
        <taxon>Methanomicrobia</taxon>
        <taxon>Methanosarcinales</taxon>
        <taxon>ANME-2 cluster</taxon>
        <taxon>Candidatus Methanoperedentaceae</taxon>
        <taxon>Candidatus Methanoperedens</taxon>
    </lineage>
</organism>
<evidence type="ECO:0000313" key="11">
    <source>
        <dbReference type="EMBL" id="SNQ59827.1"/>
    </source>
</evidence>
<keyword evidence="2" id="KW-0479">Metal-binding</keyword>
<dbReference type="AlphaFoldDB" id="A0A284VKW1"/>
<evidence type="ECO:0000256" key="1">
    <source>
        <dbReference type="ARBA" id="ARBA00011245"/>
    </source>
</evidence>
<comment type="subunit">
    <text evidence="1">Monomer.</text>
</comment>
<dbReference type="EC" id="1.16.3.4" evidence="4"/>
<dbReference type="OrthoDB" id="12293at2157"/>
<evidence type="ECO:0000256" key="3">
    <source>
        <dbReference type="ARBA" id="ARBA00023002"/>
    </source>
</evidence>
<dbReference type="PANTHER" id="PTHR48267:SF1">
    <property type="entry name" value="BILIRUBIN OXIDASE"/>
    <property type="match status" value="1"/>
</dbReference>
<dbReference type="InterPro" id="IPR008972">
    <property type="entry name" value="Cupredoxin"/>
</dbReference>
<dbReference type="CDD" id="cd13890">
    <property type="entry name" value="CuRO_3_CueO_FtsP"/>
    <property type="match status" value="1"/>
</dbReference>
<dbReference type="GO" id="GO:0016491">
    <property type="term" value="F:oxidoreductase activity"/>
    <property type="evidence" value="ECO:0007669"/>
    <property type="project" value="UniProtKB-KW"/>
</dbReference>
<keyword evidence="3" id="KW-0560">Oxidoreductase</keyword>